<sequence length="284" mass="29531">MTAGASGVSSGAAAAGLRVTWLGHSTVVVDVVSVGGGRAARVLTDPLLHRHAGLLRRRGARPPEEAWRGSDVVLLSHLHHDHAELGSLRLLGDVPVLTAPANARWLRGRGVRGVALDDAWHALGADGRRPLVEVRLVPAVHGHRPMPHRPNATNGHLVRVRAGAGGTDRTTVWAVGDTERFAGMGGLAELAGGPVDVALVPVSGWGPRLSGGHLGPVEAARVCADVGVRVAIPVHWGTLHAPGGRHVPRGWMDRAGAAFAAAVRREAPGTRAVVLRPGESWTTS</sequence>
<evidence type="ECO:0000259" key="1">
    <source>
        <dbReference type="Pfam" id="PF12706"/>
    </source>
</evidence>
<comment type="caution">
    <text evidence="2">The sequence shown here is derived from an EMBL/GenBank/DDBJ whole genome shotgun (WGS) entry which is preliminary data.</text>
</comment>
<protein>
    <submittedName>
        <fullName evidence="2">MBL fold metallo-hydrolase</fullName>
    </submittedName>
</protein>
<dbReference type="InterPro" id="IPR036866">
    <property type="entry name" value="RibonucZ/Hydroxyglut_hydro"/>
</dbReference>
<evidence type="ECO:0000313" key="2">
    <source>
        <dbReference type="EMBL" id="MBD8079238.1"/>
    </source>
</evidence>
<dbReference type="InterPro" id="IPR050114">
    <property type="entry name" value="UPF0173_UPF0282_UlaG_hydrolase"/>
</dbReference>
<dbReference type="SUPFAM" id="SSF56281">
    <property type="entry name" value="Metallo-hydrolase/oxidoreductase"/>
    <property type="match status" value="1"/>
</dbReference>
<dbReference type="Gene3D" id="3.60.15.10">
    <property type="entry name" value="Ribonuclease Z/Hydroxyacylglutathione hydrolase-like"/>
    <property type="match status" value="1"/>
</dbReference>
<dbReference type="EMBL" id="JACYHB010000006">
    <property type="protein sequence ID" value="MBD8079238.1"/>
    <property type="molecule type" value="Genomic_DNA"/>
</dbReference>
<dbReference type="RefSeq" id="WP_191828821.1">
    <property type="nucleotide sequence ID" value="NZ_JACYHB010000006.1"/>
</dbReference>
<dbReference type="PANTHER" id="PTHR43546:SF8">
    <property type="entry name" value="METALLO-BETA-LACTAMASE DOMAIN-CONTAINING PROTEIN"/>
    <property type="match status" value="1"/>
</dbReference>
<organism evidence="2 3">
    <name type="scientific">Cellulosimicrobium arenosum</name>
    <dbReference type="NCBI Taxonomy" id="2708133"/>
    <lineage>
        <taxon>Bacteria</taxon>
        <taxon>Bacillati</taxon>
        <taxon>Actinomycetota</taxon>
        <taxon>Actinomycetes</taxon>
        <taxon>Micrococcales</taxon>
        <taxon>Promicromonosporaceae</taxon>
        <taxon>Cellulosimicrobium</taxon>
    </lineage>
</organism>
<feature type="domain" description="Metallo-beta-lactamase" evidence="1">
    <location>
        <begin position="41"/>
        <end position="236"/>
    </location>
</feature>
<evidence type="ECO:0000313" key="3">
    <source>
        <dbReference type="Proteomes" id="UP000610846"/>
    </source>
</evidence>
<keyword evidence="3" id="KW-1185">Reference proteome</keyword>
<dbReference type="InterPro" id="IPR001279">
    <property type="entry name" value="Metallo-B-lactamas"/>
</dbReference>
<reference evidence="2" key="2">
    <citation type="submission" date="2020-09" db="EMBL/GenBank/DDBJ databases">
        <authorList>
            <person name="Yu Y."/>
        </authorList>
    </citation>
    <scope>NUCLEOTIDE SEQUENCE</scope>
    <source>
        <strain evidence="2">KCTC 49039</strain>
    </source>
</reference>
<dbReference type="Proteomes" id="UP000610846">
    <property type="component" value="Unassembled WGS sequence"/>
</dbReference>
<dbReference type="AlphaFoldDB" id="A0A927J063"/>
<dbReference type="PANTHER" id="PTHR43546">
    <property type="entry name" value="UPF0173 METAL-DEPENDENT HYDROLASE MJ1163-RELATED"/>
    <property type="match status" value="1"/>
</dbReference>
<reference evidence="2" key="1">
    <citation type="journal article" date="2018" name="Curr. Microbiol.">
        <title>Cellulosimicrobium arenosum sp. nov., Isolated from Marine Sediment Sand.</title>
        <authorList>
            <person name="Oh M."/>
            <person name="Kim J.H."/>
            <person name="Yoon J.H."/>
            <person name="Schumann P."/>
            <person name="Kim W."/>
        </authorList>
    </citation>
    <scope>NUCLEOTIDE SEQUENCE</scope>
    <source>
        <strain evidence="2">KCTC 49039</strain>
    </source>
</reference>
<proteinExistence type="predicted"/>
<name>A0A927J063_9MICO</name>
<dbReference type="Pfam" id="PF12706">
    <property type="entry name" value="Lactamase_B_2"/>
    <property type="match status" value="1"/>
</dbReference>
<accession>A0A927J063</accession>
<gene>
    <name evidence="2" type="ORF">IF651_09260</name>
</gene>